<sequence>MLKLMKLEWKKNQLSSYFKGLVFCILGILAAVCLMAWGSKVEDDLMFRNYAEFMSLTNIFIRIVFIIFSSVILSRLVIDEYRNKTIQLLFSYPLKRKRLMQAKLSIVFGFCFFSIIIATLIISVIIYFLNPILGFFATPMSLSEIVATVPTTFISAFMIAGVSLIPLYFGMRKKSTATTITSAVIISFLINGNVSSGGTQVSLIQFIVVPITLCLLGLLIGYLSYHKVEKIDLV</sequence>
<evidence type="ECO:0000313" key="2">
    <source>
        <dbReference type="EMBL" id="KOO48681.1"/>
    </source>
</evidence>
<protein>
    <submittedName>
        <fullName evidence="2">Bacitracin ABC transporter permease</fullName>
    </submittedName>
</protein>
<reference evidence="3" key="1">
    <citation type="submission" date="2015-08" db="EMBL/GenBank/DDBJ databases">
        <title>Fjat-10028 dsm 16317.</title>
        <authorList>
            <person name="Liu B."/>
            <person name="Wang J."/>
            <person name="Zhu Y."/>
            <person name="Liu G."/>
            <person name="Chen Q."/>
            <person name="Chen Z."/>
            <person name="Lan J."/>
            <person name="Che J."/>
            <person name="Ge C."/>
            <person name="Shi H."/>
            <person name="Pan Z."/>
            <person name="Liu X."/>
        </authorList>
    </citation>
    <scope>NUCLEOTIDE SEQUENCE [LARGE SCALE GENOMIC DNA]</scope>
    <source>
        <strain evidence="3">DSM 16317</strain>
    </source>
</reference>
<evidence type="ECO:0000313" key="3">
    <source>
        <dbReference type="Proteomes" id="UP000036867"/>
    </source>
</evidence>
<dbReference type="AlphaFoldDB" id="A0A0M0LCD9"/>
<evidence type="ECO:0000256" key="1">
    <source>
        <dbReference type="SAM" id="Phobius"/>
    </source>
</evidence>
<keyword evidence="1" id="KW-1133">Transmembrane helix</keyword>
<dbReference type="EMBL" id="LILB01000005">
    <property type="protein sequence ID" value="KOO48681.1"/>
    <property type="molecule type" value="Genomic_DNA"/>
</dbReference>
<comment type="caution">
    <text evidence="2">The sequence shown here is derived from an EMBL/GenBank/DDBJ whole genome shotgun (WGS) entry which is preliminary data.</text>
</comment>
<keyword evidence="1" id="KW-0472">Membrane</keyword>
<proteinExistence type="predicted"/>
<feature type="transmembrane region" description="Helical" evidence="1">
    <location>
        <begin position="206"/>
        <end position="225"/>
    </location>
</feature>
<dbReference type="Pfam" id="PF12730">
    <property type="entry name" value="ABC2_membrane_4"/>
    <property type="match status" value="1"/>
</dbReference>
<dbReference type="STRING" id="263475.AMD00_09565"/>
<feature type="transmembrane region" description="Helical" evidence="1">
    <location>
        <begin position="176"/>
        <end position="194"/>
    </location>
</feature>
<dbReference type="Proteomes" id="UP000036867">
    <property type="component" value="Unassembled WGS sequence"/>
</dbReference>
<dbReference type="GeneID" id="301136351"/>
<feature type="transmembrane region" description="Helical" evidence="1">
    <location>
        <begin position="59"/>
        <end position="78"/>
    </location>
</feature>
<keyword evidence="3" id="KW-1185">Reference proteome</keyword>
<name>A0A0M0LCD9_9BACL</name>
<dbReference type="OrthoDB" id="9784784at2"/>
<feature type="transmembrane region" description="Helical" evidence="1">
    <location>
        <begin position="149"/>
        <end position="169"/>
    </location>
</feature>
<keyword evidence="1" id="KW-0812">Transmembrane</keyword>
<dbReference type="PATRIC" id="fig|263475.3.peg.3120"/>
<dbReference type="RefSeq" id="WP_053416862.1">
    <property type="nucleotide sequence ID" value="NZ_CP063302.1"/>
</dbReference>
<organism evidence="2 3">
    <name type="scientific">Viridibacillus arvi</name>
    <dbReference type="NCBI Taxonomy" id="263475"/>
    <lineage>
        <taxon>Bacteria</taxon>
        <taxon>Bacillati</taxon>
        <taxon>Bacillota</taxon>
        <taxon>Bacilli</taxon>
        <taxon>Bacillales</taxon>
        <taxon>Caryophanaceae</taxon>
        <taxon>Viridibacillus</taxon>
    </lineage>
</organism>
<feature type="transmembrane region" description="Helical" evidence="1">
    <location>
        <begin position="104"/>
        <end position="129"/>
    </location>
</feature>
<gene>
    <name evidence="2" type="ORF">AMD00_09565</name>
</gene>
<feature type="transmembrane region" description="Helical" evidence="1">
    <location>
        <begin position="20"/>
        <end position="39"/>
    </location>
</feature>
<accession>A0A0M0LCD9</accession>